<dbReference type="InterPro" id="IPR036961">
    <property type="entry name" value="Kinesin_motor_dom_sf"/>
</dbReference>
<keyword evidence="10" id="KW-1185">Reference proteome</keyword>
<evidence type="ECO:0000256" key="2">
    <source>
        <dbReference type="ARBA" id="ARBA00022741"/>
    </source>
</evidence>
<keyword evidence="6" id="KW-0175">Coiled coil</keyword>
<dbReference type="InterPro" id="IPR027640">
    <property type="entry name" value="Kinesin-like_fam"/>
</dbReference>
<evidence type="ECO:0000256" key="6">
    <source>
        <dbReference type="SAM" id="Coils"/>
    </source>
</evidence>
<feature type="region of interest" description="Disordered" evidence="7">
    <location>
        <begin position="647"/>
        <end position="677"/>
    </location>
</feature>
<dbReference type="PRINTS" id="PR00380">
    <property type="entry name" value="KINESINHEAVY"/>
</dbReference>
<gene>
    <name evidence="9" type="ORF">THAPSDRAFT_262102</name>
</gene>
<feature type="coiled-coil region" evidence="6">
    <location>
        <begin position="454"/>
        <end position="561"/>
    </location>
</feature>
<accession>B8C1F5</accession>
<dbReference type="GO" id="GO:0016887">
    <property type="term" value="F:ATP hydrolysis activity"/>
    <property type="evidence" value="ECO:0000318"/>
    <property type="project" value="GO_Central"/>
</dbReference>
<evidence type="ECO:0000313" key="9">
    <source>
        <dbReference type="EMBL" id="EED93233.1"/>
    </source>
</evidence>
<keyword evidence="2 5" id="KW-0547">Nucleotide-binding</keyword>
<evidence type="ECO:0000256" key="7">
    <source>
        <dbReference type="SAM" id="MobiDB-lite"/>
    </source>
</evidence>
<evidence type="ECO:0000256" key="1">
    <source>
        <dbReference type="ARBA" id="ARBA00022701"/>
    </source>
</evidence>
<dbReference type="GO" id="GO:0003777">
    <property type="term" value="F:microtubule motor activity"/>
    <property type="evidence" value="ECO:0000318"/>
    <property type="project" value="GO_Central"/>
</dbReference>
<feature type="compositionally biased region" description="Low complexity" evidence="7">
    <location>
        <begin position="55"/>
        <end position="71"/>
    </location>
</feature>
<feature type="domain" description="Kinesin motor" evidence="8">
    <location>
        <begin position="40"/>
        <end position="442"/>
    </location>
</feature>
<dbReference type="GO" id="GO:0005874">
    <property type="term" value="C:microtubule"/>
    <property type="evidence" value="ECO:0000318"/>
    <property type="project" value="GO_Central"/>
</dbReference>
<dbReference type="GO" id="GO:0005634">
    <property type="term" value="C:nucleus"/>
    <property type="evidence" value="ECO:0000318"/>
    <property type="project" value="GO_Central"/>
</dbReference>
<dbReference type="RefSeq" id="XP_002289696.1">
    <property type="nucleotide sequence ID" value="XM_002289660.1"/>
</dbReference>
<dbReference type="HOGENOM" id="CLU_406302_0_0_1"/>
<dbReference type="GeneID" id="7452621"/>
<dbReference type="PROSITE" id="PS50067">
    <property type="entry name" value="KINESIN_MOTOR_2"/>
    <property type="match status" value="1"/>
</dbReference>
<reference evidence="9 10" key="1">
    <citation type="journal article" date="2004" name="Science">
        <title>The genome of the diatom Thalassiosira pseudonana: ecology, evolution, and metabolism.</title>
        <authorList>
            <person name="Armbrust E.V."/>
            <person name="Berges J.A."/>
            <person name="Bowler C."/>
            <person name="Green B.R."/>
            <person name="Martinez D."/>
            <person name="Putnam N.H."/>
            <person name="Zhou S."/>
            <person name="Allen A.E."/>
            <person name="Apt K.E."/>
            <person name="Bechner M."/>
            <person name="Brzezinski M.A."/>
            <person name="Chaal B.K."/>
            <person name="Chiovitti A."/>
            <person name="Davis A.K."/>
            <person name="Demarest M.S."/>
            <person name="Detter J.C."/>
            <person name="Glavina T."/>
            <person name="Goodstein D."/>
            <person name="Hadi M.Z."/>
            <person name="Hellsten U."/>
            <person name="Hildebrand M."/>
            <person name="Jenkins B.D."/>
            <person name="Jurka J."/>
            <person name="Kapitonov V.V."/>
            <person name="Kroger N."/>
            <person name="Lau W.W."/>
            <person name="Lane T.W."/>
            <person name="Larimer F.W."/>
            <person name="Lippmeier J.C."/>
            <person name="Lucas S."/>
            <person name="Medina M."/>
            <person name="Montsant A."/>
            <person name="Obornik M."/>
            <person name="Parker M.S."/>
            <person name="Palenik B."/>
            <person name="Pazour G.J."/>
            <person name="Richardson P.M."/>
            <person name="Rynearson T.A."/>
            <person name="Saito M.A."/>
            <person name="Schwartz D.C."/>
            <person name="Thamatrakoln K."/>
            <person name="Valentin K."/>
            <person name="Vardi A."/>
            <person name="Wilkerson F.P."/>
            <person name="Rokhsar D.S."/>
        </authorList>
    </citation>
    <scope>NUCLEOTIDE SEQUENCE [LARGE SCALE GENOMIC DNA]</scope>
    <source>
        <strain evidence="9 10">CCMP1335</strain>
    </source>
</reference>
<sequence>MEGIEGAISTIEVLNGDKSSNKNNGTLPSIIRTYPPLSSNAAKVVRTRNRHGTASDSSLKKVLSSKSLNDDGSTDSGTDPNAEVRGVKEYAYSGVFGPNSTQSDIYNNVAAPLVEGLFPNNSGDGLGESALLFTLGVTNAGKTHTVMGTGFEKKKKQDGSGVLGNKAAATTDNDVPHKDWGIIPRSLHHMLARINSLNGDSNVTFASSPKLQMYMSYLEIYNEQIYDLLPDKAKAAPRRPCDGPPALKLRESRRGRIFVRGLAKHPVSNVHQGLELAQEAKNNRHTASNNINANSSRSHSICQLEIAHFYGGGTVAQSDTDTSAKRNSTIIWIVDLAGSERSKRTGMAHTRHQKEAALINASLMNLMRCLREMLNHQPKKRGAATKGGVVPFRESKLTHMFMNHLTGPSASRTCMVVNVNPAADDFDETSHVLAYAPVTAPRNDKVDKAIMEELEQLREDNFSLKFSVEDLQKQLAECEADVRQEVVDMMTEQLQESKEWYEKRITNLRQQIVSKDTALLCVQNEHVAETESAAQDYEEKMELAQAQKKELEAENGMLRHQTEELRVSHDTLLTKYNELLALHQSSQSKKESYDTFDTVEKGNPTSANVVKSPASFKRLPRERCSDVASTQATVDIALSPKKKRTKFGFLKSPPKVAAGSTNTTSRSPLGKVSYNKM</sequence>
<dbReference type="InterPro" id="IPR027417">
    <property type="entry name" value="P-loop_NTPase"/>
</dbReference>
<organism evidence="9 10">
    <name type="scientific">Thalassiosira pseudonana</name>
    <name type="common">Marine diatom</name>
    <name type="synonym">Cyclotella nana</name>
    <dbReference type="NCBI Taxonomy" id="35128"/>
    <lineage>
        <taxon>Eukaryota</taxon>
        <taxon>Sar</taxon>
        <taxon>Stramenopiles</taxon>
        <taxon>Ochrophyta</taxon>
        <taxon>Bacillariophyta</taxon>
        <taxon>Coscinodiscophyceae</taxon>
        <taxon>Thalassiosirophycidae</taxon>
        <taxon>Thalassiosirales</taxon>
        <taxon>Thalassiosiraceae</taxon>
        <taxon>Thalassiosira</taxon>
    </lineage>
</organism>
<evidence type="ECO:0000256" key="4">
    <source>
        <dbReference type="ARBA" id="ARBA00023175"/>
    </source>
</evidence>
<dbReference type="KEGG" id="tps:THAPSDRAFT_262102"/>
<keyword evidence="1" id="KW-0493">Microtubule</keyword>
<dbReference type="SUPFAM" id="SSF52540">
    <property type="entry name" value="P-loop containing nucleoside triphosphate hydrolases"/>
    <property type="match status" value="1"/>
</dbReference>
<dbReference type="eggNOG" id="KOG0247">
    <property type="taxonomic scope" value="Eukaryota"/>
</dbReference>
<name>B8C1F5_THAPS</name>
<keyword evidence="3 5" id="KW-0067">ATP-binding</keyword>
<feature type="binding site" evidence="5">
    <location>
        <begin position="136"/>
        <end position="143"/>
    </location>
    <ligand>
        <name>ATP</name>
        <dbReference type="ChEBI" id="CHEBI:30616"/>
    </ligand>
</feature>
<evidence type="ECO:0000256" key="3">
    <source>
        <dbReference type="ARBA" id="ARBA00022840"/>
    </source>
</evidence>
<dbReference type="InterPro" id="IPR001752">
    <property type="entry name" value="Kinesin_motor_dom"/>
</dbReference>
<keyword evidence="4 5" id="KW-0505">Motor protein</keyword>
<dbReference type="EMBL" id="CM000641">
    <property type="protein sequence ID" value="EED93233.1"/>
    <property type="molecule type" value="Genomic_DNA"/>
</dbReference>
<dbReference type="Pfam" id="PF00225">
    <property type="entry name" value="Kinesin"/>
    <property type="match status" value="1"/>
</dbReference>
<evidence type="ECO:0000313" key="10">
    <source>
        <dbReference type="Proteomes" id="UP000001449"/>
    </source>
</evidence>
<dbReference type="GO" id="GO:0007018">
    <property type="term" value="P:microtubule-based movement"/>
    <property type="evidence" value="ECO:0000318"/>
    <property type="project" value="GO_Central"/>
</dbReference>
<dbReference type="Proteomes" id="UP000001449">
    <property type="component" value="Chromosome 4"/>
</dbReference>
<dbReference type="GO" id="GO:0005871">
    <property type="term" value="C:kinesin complex"/>
    <property type="evidence" value="ECO:0000318"/>
    <property type="project" value="GO_Central"/>
</dbReference>
<dbReference type="InParanoid" id="B8C1F5"/>
<dbReference type="SMART" id="SM00129">
    <property type="entry name" value="KISc"/>
    <property type="match status" value="1"/>
</dbReference>
<evidence type="ECO:0000259" key="8">
    <source>
        <dbReference type="PROSITE" id="PS50067"/>
    </source>
</evidence>
<evidence type="ECO:0000256" key="5">
    <source>
        <dbReference type="PROSITE-ProRule" id="PRU00283"/>
    </source>
</evidence>
<dbReference type="GO" id="GO:0008017">
    <property type="term" value="F:microtubule binding"/>
    <property type="evidence" value="ECO:0000318"/>
    <property type="project" value="GO_Central"/>
</dbReference>
<protein>
    <submittedName>
        <fullName evidence="9">Kinesin motor subunit-like protein</fullName>
    </submittedName>
</protein>
<dbReference type="FunFam" id="3.40.850.10:FF:000281">
    <property type="entry name" value="Kinesin motor subunit-like protein"/>
    <property type="match status" value="1"/>
</dbReference>
<dbReference type="GO" id="GO:0005737">
    <property type="term" value="C:cytoplasm"/>
    <property type="evidence" value="ECO:0000318"/>
    <property type="project" value="GO_Central"/>
</dbReference>
<dbReference type="AlphaFoldDB" id="B8C1F5"/>
<dbReference type="PaxDb" id="35128-Thaps262102"/>
<dbReference type="PANTHER" id="PTHR24115:SF1008">
    <property type="entry name" value="KINESIN-LIKE PROTEIN SUBITO"/>
    <property type="match status" value="1"/>
</dbReference>
<dbReference type="STRING" id="35128.B8C1F5"/>
<dbReference type="PANTHER" id="PTHR24115">
    <property type="entry name" value="KINESIN-RELATED"/>
    <property type="match status" value="1"/>
</dbReference>
<feature type="region of interest" description="Disordered" evidence="7">
    <location>
        <begin position="47"/>
        <end position="84"/>
    </location>
</feature>
<dbReference type="Gene3D" id="3.40.850.10">
    <property type="entry name" value="Kinesin motor domain"/>
    <property type="match status" value="1"/>
</dbReference>
<proteinExistence type="inferred from homology"/>
<reference evidence="9 10" key="2">
    <citation type="journal article" date="2008" name="Nature">
        <title>The Phaeodactylum genome reveals the evolutionary history of diatom genomes.</title>
        <authorList>
            <person name="Bowler C."/>
            <person name="Allen A.E."/>
            <person name="Badger J.H."/>
            <person name="Grimwood J."/>
            <person name="Jabbari K."/>
            <person name="Kuo A."/>
            <person name="Maheswari U."/>
            <person name="Martens C."/>
            <person name="Maumus F."/>
            <person name="Otillar R.P."/>
            <person name="Rayko E."/>
            <person name="Salamov A."/>
            <person name="Vandepoele K."/>
            <person name="Beszteri B."/>
            <person name="Gruber A."/>
            <person name="Heijde M."/>
            <person name="Katinka M."/>
            <person name="Mock T."/>
            <person name="Valentin K."/>
            <person name="Verret F."/>
            <person name="Berges J.A."/>
            <person name="Brownlee C."/>
            <person name="Cadoret J.P."/>
            <person name="Chiovitti A."/>
            <person name="Choi C.J."/>
            <person name="Coesel S."/>
            <person name="De Martino A."/>
            <person name="Detter J.C."/>
            <person name="Durkin C."/>
            <person name="Falciatore A."/>
            <person name="Fournet J."/>
            <person name="Haruta M."/>
            <person name="Huysman M.J."/>
            <person name="Jenkins B.D."/>
            <person name="Jiroutova K."/>
            <person name="Jorgensen R.E."/>
            <person name="Joubert Y."/>
            <person name="Kaplan A."/>
            <person name="Kroger N."/>
            <person name="Kroth P.G."/>
            <person name="La Roche J."/>
            <person name="Lindquist E."/>
            <person name="Lommer M."/>
            <person name="Martin-Jezequel V."/>
            <person name="Lopez P.J."/>
            <person name="Lucas S."/>
            <person name="Mangogna M."/>
            <person name="McGinnis K."/>
            <person name="Medlin L.K."/>
            <person name="Montsant A."/>
            <person name="Oudot-Le Secq M.P."/>
            <person name="Napoli C."/>
            <person name="Obornik M."/>
            <person name="Parker M.S."/>
            <person name="Petit J.L."/>
            <person name="Porcel B.M."/>
            <person name="Poulsen N."/>
            <person name="Robison M."/>
            <person name="Rychlewski L."/>
            <person name="Rynearson T.A."/>
            <person name="Schmutz J."/>
            <person name="Shapiro H."/>
            <person name="Siaut M."/>
            <person name="Stanley M."/>
            <person name="Sussman M.R."/>
            <person name="Taylor A.R."/>
            <person name="Vardi A."/>
            <person name="von Dassow P."/>
            <person name="Vyverman W."/>
            <person name="Willis A."/>
            <person name="Wyrwicz L.S."/>
            <person name="Rokhsar D.S."/>
            <person name="Weissenbach J."/>
            <person name="Armbrust E.V."/>
            <person name="Green B.R."/>
            <person name="Van de Peer Y."/>
            <person name="Grigoriev I.V."/>
        </authorList>
    </citation>
    <scope>NUCLEOTIDE SEQUENCE [LARGE SCALE GENOMIC DNA]</scope>
    <source>
        <strain evidence="9 10">CCMP1335</strain>
    </source>
</reference>
<dbReference type="OMA" id="TIIWIVD"/>
<comment type="similarity">
    <text evidence="5">Belongs to the TRAFAC class myosin-kinesin ATPase superfamily. Kinesin family.</text>
</comment>
<dbReference type="GO" id="GO:0005524">
    <property type="term" value="F:ATP binding"/>
    <property type="evidence" value="ECO:0007669"/>
    <property type="project" value="UniProtKB-UniRule"/>
</dbReference>